<evidence type="ECO:0000313" key="2">
    <source>
        <dbReference type="EMBL" id="WPU92787.1"/>
    </source>
</evidence>
<evidence type="ECO:0000256" key="1">
    <source>
        <dbReference type="ARBA" id="ARBA00022801"/>
    </source>
</evidence>
<dbReference type="GO" id="GO:0016787">
    <property type="term" value="F:hydrolase activity"/>
    <property type="evidence" value="ECO:0007669"/>
    <property type="project" value="UniProtKB-KW"/>
</dbReference>
<proteinExistence type="predicted"/>
<dbReference type="RefSeq" id="WP_321561947.1">
    <property type="nucleotide sequence ID" value="NZ_CP139558.1"/>
</dbReference>
<keyword evidence="1 2" id="KW-0378">Hydrolase</keyword>
<dbReference type="InterPro" id="IPR052043">
    <property type="entry name" value="PolySaccharide_Degr_Enz"/>
</dbReference>
<dbReference type="EMBL" id="CP139558">
    <property type="protein sequence ID" value="WPU92787.1"/>
    <property type="molecule type" value="Genomic_DNA"/>
</dbReference>
<dbReference type="PANTHER" id="PTHR33886:SF8">
    <property type="entry name" value="UNSATURATED RHAMNOGALACTURONAN HYDROLASE (EUROFUNG)"/>
    <property type="match status" value="1"/>
</dbReference>
<dbReference type="PANTHER" id="PTHR33886">
    <property type="entry name" value="UNSATURATED RHAMNOGALACTURONAN HYDROLASE (EUROFUNG)"/>
    <property type="match status" value="1"/>
</dbReference>
<gene>
    <name evidence="2" type="ORF">SNE25_26025</name>
</gene>
<dbReference type="Gene3D" id="1.50.10.10">
    <property type="match status" value="1"/>
</dbReference>
<reference evidence="2 3" key="1">
    <citation type="submission" date="2023-11" db="EMBL/GenBank/DDBJ databases">
        <title>Analysis of the Genomes of Mucilaginibacter gossypii cycad 4 and M. sabulilitoris SNA2: microbes with the potential for plant growth promotion.</title>
        <authorList>
            <person name="Hirsch A.M."/>
            <person name="Humm E."/>
            <person name="Rubbi M."/>
            <person name="Del Vecchio G."/>
            <person name="Ha S.M."/>
            <person name="Pellegrini M."/>
            <person name="Gunsalus R.P."/>
        </authorList>
    </citation>
    <scope>NUCLEOTIDE SEQUENCE [LARGE SCALE GENOMIC DNA]</scope>
    <source>
        <strain evidence="2 3">SNA2</strain>
    </source>
</reference>
<evidence type="ECO:0000313" key="3">
    <source>
        <dbReference type="Proteomes" id="UP001324380"/>
    </source>
</evidence>
<name>A0ABZ0TIK5_9SPHI</name>
<dbReference type="Proteomes" id="UP001324380">
    <property type="component" value="Chromosome"/>
</dbReference>
<dbReference type="SUPFAM" id="SSF48208">
    <property type="entry name" value="Six-hairpin glycosidases"/>
    <property type="match status" value="1"/>
</dbReference>
<dbReference type="Pfam" id="PF07470">
    <property type="entry name" value="Glyco_hydro_88"/>
    <property type="match status" value="1"/>
</dbReference>
<accession>A0ABZ0TIK5</accession>
<dbReference type="InterPro" id="IPR010905">
    <property type="entry name" value="Glyco_hydro_88"/>
</dbReference>
<sequence length="408" mass="46321">MKKIILTAICCSIAYNSIAQSNKTEEVVRRVADNVITHTSYQFINAKTGAKYTSLKGVEPTTDIRAESPYNKWYYPMGVLAIGMVKTGSTLSDQKYADYALHNYDFVFNNSAGFEKLYQQTHKGEWAPFFAMNNLDACGALAAGLADVNATANRKEFRNYLDRVADYISNKQLRFADKTLIRDDPRNMTLWADDLYMSVPFLARMGKLTGDKKYFDDAVRQIENFTGYLYNERSGLYYHCYYTDIKQNGVAQWGRCNGWLALAQVELLNLLPADHPKRAELLQLLQRQIVGFSRYQDISGLWHQLLDKPDSYLETSVTAMFVYAVARAVNQGWIPKTYIRIAENGWEGLAKKIDTEGRIADVCIGTGTSENIRFYYNRPVELNDTHAIGAVLLAGDELITYQRNNSGK</sequence>
<protein>
    <submittedName>
        <fullName evidence="2">Glycoside hydrolase family 88 protein</fullName>
    </submittedName>
</protein>
<dbReference type="InterPro" id="IPR008928">
    <property type="entry name" value="6-hairpin_glycosidase_sf"/>
</dbReference>
<keyword evidence="3" id="KW-1185">Reference proteome</keyword>
<dbReference type="InterPro" id="IPR012341">
    <property type="entry name" value="6hp_glycosidase-like_sf"/>
</dbReference>
<organism evidence="2 3">
    <name type="scientific">Mucilaginibacter sabulilitoris</name>
    <dbReference type="NCBI Taxonomy" id="1173583"/>
    <lineage>
        <taxon>Bacteria</taxon>
        <taxon>Pseudomonadati</taxon>
        <taxon>Bacteroidota</taxon>
        <taxon>Sphingobacteriia</taxon>
        <taxon>Sphingobacteriales</taxon>
        <taxon>Sphingobacteriaceae</taxon>
        <taxon>Mucilaginibacter</taxon>
    </lineage>
</organism>